<dbReference type="SMART" id="SM00320">
    <property type="entry name" value="WD40"/>
    <property type="match status" value="6"/>
</dbReference>
<dbReference type="GO" id="GO:0005697">
    <property type="term" value="C:telomerase holoenzyme complex"/>
    <property type="evidence" value="ECO:0007669"/>
    <property type="project" value="TreeGrafter"/>
</dbReference>
<keyword evidence="2" id="KW-0677">Repeat</keyword>
<evidence type="ECO:0000313" key="5">
    <source>
        <dbReference type="EMBL" id="CEK54166.1"/>
    </source>
</evidence>
<feature type="repeat" description="WD" evidence="3">
    <location>
        <begin position="80"/>
        <end position="110"/>
    </location>
</feature>
<dbReference type="SUPFAM" id="SSF50998">
    <property type="entry name" value="Quinoprotein alcohol dehydrogenase-like"/>
    <property type="match status" value="1"/>
</dbReference>
<organism evidence="5">
    <name type="scientific">Arion vulgaris</name>
    <dbReference type="NCBI Taxonomy" id="1028688"/>
    <lineage>
        <taxon>Eukaryota</taxon>
        <taxon>Metazoa</taxon>
        <taxon>Spiralia</taxon>
        <taxon>Lophotrochozoa</taxon>
        <taxon>Mollusca</taxon>
        <taxon>Gastropoda</taxon>
        <taxon>Heterobranchia</taxon>
        <taxon>Euthyneura</taxon>
        <taxon>Panpulmonata</taxon>
        <taxon>Eupulmonata</taxon>
        <taxon>Stylommatophora</taxon>
        <taxon>Helicina</taxon>
        <taxon>Arionoidea</taxon>
        <taxon>Arionidae</taxon>
        <taxon>Arion</taxon>
    </lineage>
</organism>
<feature type="repeat" description="WD" evidence="3">
    <location>
        <begin position="289"/>
        <end position="323"/>
    </location>
</feature>
<dbReference type="GO" id="GO:0003720">
    <property type="term" value="F:telomerase activity"/>
    <property type="evidence" value="ECO:0007669"/>
    <property type="project" value="TreeGrafter"/>
</dbReference>
<proteinExistence type="predicted"/>
<feature type="repeat" description="WD" evidence="3">
    <location>
        <begin position="38"/>
        <end position="79"/>
    </location>
</feature>
<dbReference type="PANTHER" id="PTHR44791:SF1">
    <property type="entry name" value="TELOMERASE PROTEIN COMPONENT 1"/>
    <property type="match status" value="1"/>
</dbReference>
<dbReference type="PROSITE" id="PS50082">
    <property type="entry name" value="WD_REPEATS_2"/>
    <property type="match status" value="6"/>
</dbReference>
<feature type="repeat" description="WD" evidence="3">
    <location>
        <begin position="244"/>
        <end position="285"/>
    </location>
</feature>
<name>A0A0B6YEE6_9EUPU</name>
<protein>
    <recommendedName>
        <fullName evidence="4">TEP-1 second beta-propeller domain-containing protein</fullName>
    </recommendedName>
</protein>
<dbReference type="PANTHER" id="PTHR44791">
    <property type="entry name" value="TELOMERASE PROTEIN COMPONENT 1 TEP1"/>
    <property type="match status" value="1"/>
</dbReference>
<dbReference type="AlphaFoldDB" id="A0A0B6YEE6"/>
<dbReference type="CDD" id="cd00200">
    <property type="entry name" value="WD40"/>
    <property type="match status" value="1"/>
</dbReference>
<dbReference type="InterPro" id="IPR056829">
    <property type="entry name" value="Beta-prop_TEP1_2nd"/>
</dbReference>
<dbReference type="InterPro" id="IPR011047">
    <property type="entry name" value="Quinoprotein_ADH-like_sf"/>
</dbReference>
<dbReference type="EMBL" id="HACG01007301">
    <property type="protein sequence ID" value="CEK54166.1"/>
    <property type="molecule type" value="Transcribed_RNA"/>
</dbReference>
<dbReference type="GO" id="GO:0000722">
    <property type="term" value="P:telomere maintenance via recombination"/>
    <property type="evidence" value="ECO:0007669"/>
    <property type="project" value="TreeGrafter"/>
</dbReference>
<evidence type="ECO:0000259" key="4">
    <source>
        <dbReference type="Pfam" id="PF25047"/>
    </source>
</evidence>
<dbReference type="InterPro" id="IPR001680">
    <property type="entry name" value="WD40_rpt"/>
</dbReference>
<feature type="domain" description="TEP-1 second beta-propeller" evidence="4">
    <location>
        <begin position="1"/>
        <end position="139"/>
    </location>
</feature>
<dbReference type="GO" id="GO:0070034">
    <property type="term" value="F:telomerase RNA binding"/>
    <property type="evidence" value="ECO:0007669"/>
    <property type="project" value="TreeGrafter"/>
</dbReference>
<sequence length="409" mass="45349">FSADGTLLATASRDASVRIYLLFDVLISIEPEPTKILQSCHADWINSCQWSNTGDFLVTASNDFNMKVWDMATFTEKTTISGHSSAINTVSYKYGCIVSGSSDGDVKVWSHKGTPITTLSGHTLRVNACDIYVKCKTKGNLPENKQEERSWAEIATMEVDDQPEQKKSKAPRSDVNMQDVIVASAGDDGDVWIWKPLQANTIACLTGHSNRVLSVAADKDEHIASCSLDLTIRLWQPITKEINLSKHNAPVTFVSLASDNSVAISGSRDGVIKIWQRNEENLLHMKYSFQAHEKSVNCGCFDGYGVDKFVTGGDDNYITIWEVLNRKDGFYVRKQSSFITKMSVASVGIHSGAGFIYFTTWTGDVFCTSSKNKLKSVDMLMNINHKKEVYLQNWPGAIVVNADTRELLV</sequence>
<dbReference type="InterPro" id="IPR015943">
    <property type="entry name" value="WD40/YVTN_repeat-like_dom_sf"/>
</dbReference>
<dbReference type="InterPro" id="IPR020472">
    <property type="entry name" value="WD40_PAC1"/>
</dbReference>
<dbReference type="PROSITE" id="PS00678">
    <property type="entry name" value="WD_REPEATS_1"/>
    <property type="match status" value="1"/>
</dbReference>
<dbReference type="Gene3D" id="2.130.10.10">
    <property type="entry name" value="YVTN repeat-like/Quinoprotein amine dehydrogenase"/>
    <property type="match status" value="2"/>
</dbReference>
<dbReference type="Pfam" id="PF25047">
    <property type="entry name" value="Beta-prop_TEP1_2nd"/>
    <property type="match status" value="1"/>
</dbReference>
<gene>
    <name evidence="5" type="primary">ORF22109</name>
</gene>
<dbReference type="PROSITE" id="PS50294">
    <property type="entry name" value="WD_REPEATS_REGION"/>
    <property type="match status" value="4"/>
</dbReference>
<dbReference type="Pfam" id="PF00400">
    <property type="entry name" value="WD40"/>
    <property type="match status" value="3"/>
</dbReference>
<feature type="repeat" description="WD" evidence="3">
    <location>
        <begin position="205"/>
        <end position="236"/>
    </location>
</feature>
<evidence type="ECO:0000256" key="1">
    <source>
        <dbReference type="ARBA" id="ARBA00022574"/>
    </source>
</evidence>
<feature type="non-terminal residue" evidence="5">
    <location>
        <position position="1"/>
    </location>
</feature>
<evidence type="ECO:0000256" key="3">
    <source>
        <dbReference type="PROSITE-ProRule" id="PRU00221"/>
    </source>
</evidence>
<dbReference type="PRINTS" id="PR00320">
    <property type="entry name" value="GPROTEINBRPT"/>
</dbReference>
<dbReference type="InterPro" id="IPR052652">
    <property type="entry name" value="Telomerase_Complex_Comp"/>
</dbReference>
<keyword evidence="1 3" id="KW-0853">WD repeat</keyword>
<accession>A0A0B6YEE6</accession>
<evidence type="ECO:0000256" key="2">
    <source>
        <dbReference type="ARBA" id="ARBA00022737"/>
    </source>
</evidence>
<feature type="non-terminal residue" evidence="5">
    <location>
        <position position="409"/>
    </location>
</feature>
<dbReference type="InterPro" id="IPR019775">
    <property type="entry name" value="WD40_repeat_CS"/>
</dbReference>
<reference evidence="5" key="1">
    <citation type="submission" date="2014-12" db="EMBL/GenBank/DDBJ databases">
        <title>Insight into the proteome of Arion vulgaris.</title>
        <authorList>
            <person name="Aradska J."/>
            <person name="Bulat T."/>
            <person name="Smidak R."/>
            <person name="Sarate P."/>
            <person name="Gangsoo J."/>
            <person name="Sialana F."/>
            <person name="Bilban M."/>
            <person name="Lubec G."/>
        </authorList>
    </citation>
    <scope>NUCLEOTIDE SEQUENCE</scope>
    <source>
        <tissue evidence="5">Skin</tissue>
    </source>
</reference>
<feature type="repeat" description="WD" evidence="3">
    <location>
        <begin position="1"/>
        <end position="20"/>
    </location>
</feature>